<evidence type="ECO:0000313" key="1">
    <source>
        <dbReference type="EMBL" id="VDL76237.1"/>
    </source>
</evidence>
<proteinExistence type="predicted"/>
<name>A0A0N4Y8S2_NIPBR</name>
<gene>
    <name evidence="1" type="ORF">NBR_LOCUS12648</name>
</gene>
<accession>A0A0N4Y8S2</accession>
<evidence type="ECO:0000313" key="3">
    <source>
        <dbReference type="WBParaSite" id="NBR_0001264701-mRNA-1"/>
    </source>
</evidence>
<keyword evidence="2" id="KW-1185">Reference proteome</keyword>
<dbReference type="WBParaSite" id="NBR_0001264701-mRNA-1">
    <property type="protein sequence ID" value="NBR_0001264701-mRNA-1"/>
    <property type="gene ID" value="NBR_0001264701"/>
</dbReference>
<sequence length="123" mass="14304">MDSHTLRTLLEERARQQDIFTATIAGLLISTMQLSDARAATPASSAEFVINDGTCVVQSLRRHHREICMLSRRRGQSQTDRLQIRKSFRPHYFNLRHTLRRPPNIAQRRDYKITLVSSTDDRK</sequence>
<evidence type="ECO:0000313" key="2">
    <source>
        <dbReference type="Proteomes" id="UP000271162"/>
    </source>
</evidence>
<organism evidence="3">
    <name type="scientific">Nippostrongylus brasiliensis</name>
    <name type="common">Rat hookworm</name>
    <dbReference type="NCBI Taxonomy" id="27835"/>
    <lineage>
        <taxon>Eukaryota</taxon>
        <taxon>Metazoa</taxon>
        <taxon>Ecdysozoa</taxon>
        <taxon>Nematoda</taxon>
        <taxon>Chromadorea</taxon>
        <taxon>Rhabditida</taxon>
        <taxon>Rhabditina</taxon>
        <taxon>Rhabditomorpha</taxon>
        <taxon>Strongyloidea</taxon>
        <taxon>Heligmosomidae</taxon>
        <taxon>Nippostrongylus</taxon>
    </lineage>
</organism>
<reference evidence="1 2" key="2">
    <citation type="submission" date="2018-11" db="EMBL/GenBank/DDBJ databases">
        <authorList>
            <consortium name="Pathogen Informatics"/>
        </authorList>
    </citation>
    <scope>NUCLEOTIDE SEQUENCE [LARGE SCALE GENOMIC DNA]</scope>
</reference>
<dbReference type="AlphaFoldDB" id="A0A0N4Y8S2"/>
<dbReference type="Proteomes" id="UP000271162">
    <property type="component" value="Unassembled WGS sequence"/>
</dbReference>
<dbReference type="EMBL" id="UYSL01020815">
    <property type="protein sequence ID" value="VDL76237.1"/>
    <property type="molecule type" value="Genomic_DNA"/>
</dbReference>
<protein>
    <submittedName>
        <fullName evidence="3">Transposase</fullName>
    </submittedName>
</protein>
<reference evidence="3" key="1">
    <citation type="submission" date="2017-02" db="UniProtKB">
        <authorList>
            <consortium name="WormBaseParasite"/>
        </authorList>
    </citation>
    <scope>IDENTIFICATION</scope>
</reference>